<dbReference type="GO" id="GO:0046835">
    <property type="term" value="P:carbohydrate phosphorylation"/>
    <property type="evidence" value="ECO:0007669"/>
    <property type="project" value="TreeGrafter"/>
</dbReference>
<proteinExistence type="inferred from homology"/>
<evidence type="ECO:0000256" key="4">
    <source>
        <dbReference type="SAM" id="Phobius"/>
    </source>
</evidence>
<comment type="similarity">
    <text evidence="1">Belongs to the stealth family.</text>
</comment>
<dbReference type="Proteomes" id="UP000030671">
    <property type="component" value="Unassembled WGS sequence"/>
</dbReference>
<evidence type="ECO:0000313" key="9">
    <source>
        <dbReference type="Proteomes" id="UP000030671"/>
    </source>
</evidence>
<organism evidence="8 9">
    <name type="scientific">Heterobasidion irregulare (strain TC 32-1)</name>
    <dbReference type="NCBI Taxonomy" id="747525"/>
    <lineage>
        <taxon>Eukaryota</taxon>
        <taxon>Fungi</taxon>
        <taxon>Dikarya</taxon>
        <taxon>Basidiomycota</taxon>
        <taxon>Agaricomycotina</taxon>
        <taxon>Agaricomycetes</taxon>
        <taxon>Russulales</taxon>
        <taxon>Bondarzewiaceae</taxon>
        <taxon>Heterobasidion</taxon>
        <taxon>Heterobasidion annosum species complex</taxon>
    </lineage>
</organism>
<evidence type="ECO:0000256" key="1">
    <source>
        <dbReference type="ARBA" id="ARBA00007583"/>
    </source>
</evidence>
<feature type="compositionally biased region" description="Low complexity" evidence="3">
    <location>
        <begin position="197"/>
        <end position="210"/>
    </location>
</feature>
<keyword evidence="4" id="KW-1133">Transmembrane helix</keyword>
<feature type="compositionally biased region" description="Polar residues" evidence="3">
    <location>
        <begin position="239"/>
        <end position="248"/>
    </location>
</feature>
<dbReference type="GO" id="GO:0003976">
    <property type="term" value="F:UDP-N-acetylglucosamine-lysosomal-enzyme N-acetylglucosaminephosphotransferase activity"/>
    <property type="evidence" value="ECO:0007669"/>
    <property type="project" value="TreeGrafter"/>
</dbReference>
<feature type="transmembrane region" description="Helical" evidence="4">
    <location>
        <begin position="83"/>
        <end position="104"/>
    </location>
</feature>
<dbReference type="InterPro" id="IPR031358">
    <property type="entry name" value="Stealth_CR1"/>
</dbReference>
<dbReference type="Pfam" id="PF17102">
    <property type="entry name" value="Stealth_CR3"/>
    <property type="match status" value="1"/>
</dbReference>
<dbReference type="GO" id="GO:0005794">
    <property type="term" value="C:Golgi apparatus"/>
    <property type="evidence" value="ECO:0007669"/>
    <property type="project" value="TreeGrafter"/>
</dbReference>
<evidence type="ECO:0000259" key="7">
    <source>
        <dbReference type="Pfam" id="PF17102"/>
    </source>
</evidence>
<name>W4KI56_HETIT</name>
<evidence type="ECO:0000256" key="3">
    <source>
        <dbReference type="SAM" id="MobiDB-lite"/>
    </source>
</evidence>
<feature type="domain" description="Stealth protein CR3 conserved region 3" evidence="7">
    <location>
        <begin position="488"/>
        <end position="533"/>
    </location>
</feature>
<dbReference type="Pfam" id="PF17101">
    <property type="entry name" value="Stealth_CR1"/>
    <property type="match status" value="1"/>
</dbReference>
<protein>
    <recommendedName>
        <fullName evidence="10">EF-hand domain-containing protein</fullName>
    </recommendedName>
</protein>
<dbReference type="InterPro" id="IPR031357">
    <property type="entry name" value="Stealth_CR3"/>
</dbReference>
<evidence type="ECO:0000259" key="5">
    <source>
        <dbReference type="Pfam" id="PF11380"/>
    </source>
</evidence>
<dbReference type="OrthoDB" id="263283at2759"/>
<keyword evidence="4" id="KW-0472">Membrane</keyword>
<dbReference type="InterPro" id="IPR018247">
    <property type="entry name" value="EF_Hand_1_Ca_BS"/>
</dbReference>
<dbReference type="InParanoid" id="W4KI56"/>
<keyword evidence="4" id="KW-0812">Transmembrane</keyword>
<feature type="domain" description="Stealth protein CR2 conserved region 2" evidence="5">
    <location>
        <begin position="396"/>
        <end position="447"/>
    </location>
</feature>
<dbReference type="STRING" id="747525.W4KI56"/>
<evidence type="ECO:0008006" key="10">
    <source>
        <dbReference type="Google" id="ProtNLM"/>
    </source>
</evidence>
<evidence type="ECO:0000313" key="8">
    <source>
        <dbReference type="EMBL" id="ETW85000.1"/>
    </source>
</evidence>
<feature type="region of interest" description="Disordered" evidence="3">
    <location>
        <begin position="196"/>
        <end position="248"/>
    </location>
</feature>
<evidence type="ECO:0000259" key="6">
    <source>
        <dbReference type="Pfam" id="PF17101"/>
    </source>
</evidence>
<dbReference type="eggNOG" id="ENOG502QV1P">
    <property type="taxonomic scope" value="Eukaryota"/>
</dbReference>
<dbReference type="GeneID" id="20665745"/>
<gene>
    <name evidence="8" type="ORF">HETIRDRAFT_101209</name>
</gene>
<sequence length="832" mass="93026">MHPPPPYYLLPTDEELVNGYVDEELGSPTSPLVSSVSRSWPPHIPYGKYKGSSIGGLFKFSQTGWSKRRLNHRFQRVCLRKHLVLLLSGAGIAIIVLSIFYIGLVSSAFIPVSVFFGASTSGDASNLPPPMLSHSLLRGDCLEAWVARGEVCNHLDLSSVEVLDAVWSWVNGSDPRHQASRSFWDDKPVEYSVAVTQQPSSSVRQVPSSQAALDEAPKSALRKDKRAESRSPPSKRLSRQSMPNTQINEKWFRDHDELRYSMRSVYQHLAPYLRTAHILATDFSHPFVAPAVLARSRPSASNQFIDIDGHVNSSLVGVFDVFGNPDSATNGSWREGQWPQWLDADSEWMRKESDSGWKGGVRVHHHWNLFSVPPNLRRQENGKDDLSTNESSVVDELHWKERVLPTFNSFAIESQIANIPGLSENFIYNNDDFFLGLDLSLSDFVTPLFGTVFRMLGELRVEPLENSRADPSGEWRALHRSNWVLTTKTLSTPLLQEARMMFPEAFALTATHRFRAKGHDINAVFLTNHMTVERHREALLWSFVVARGDKNADGILDEAEITDLMSIVEHGTTNAQKPKVVTLPFRKTLHDGRSDSILKSVGLPRPERTGYLFSSRDGYPYIGGLNGFTKHSVSTYPDMSRKDAPKLCSLNIDQCFPIEGNTTQADTLFKRLAFEQPNCGDCLIYHLVNLSGDLGLSAFLPPAESQFPVNTSTVNSVVEPTPFLPLSTEWGGSNFSLSNVAFETGWPGNSRREFAMRLIQRYSYIMGSSPIEFAALKTPKQAAETIGNLNRTENAFICVNDDITSGQEQISKTFSSWLHFAFPDALPYELAD</sequence>
<dbReference type="AlphaFoldDB" id="W4KI56"/>
<dbReference type="EMBL" id="KI925455">
    <property type="protein sequence ID" value="ETW85000.1"/>
    <property type="molecule type" value="Genomic_DNA"/>
</dbReference>
<feature type="compositionally biased region" description="Basic and acidic residues" evidence="3">
    <location>
        <begin position="215"/>
        <end position="229"/>
    </location>
</feature>
<evidence type="ECO:0000256" key="2">
    <source>
        <dbReference type="ARBA" id="ARBA00022679"/>
    </source>
</evidence>
<dbReference type="InterPro" id="IPR021520">
    <property type="entry name" value="Stealth_CR2"/>
</dbReference>
<keyword evidence="2" id="KW-0808">Transferase</keyword>
<dbReference type="Pfam" id="PF11380">
    <property type="entry name" value="Stealth_CR2"/>
    <property type="match status" value="1"/>
</dbReference>
<dbReference type="KEGG" id="hir:HETIRDRAFT_101209"/>
<dbReference type="RefSeq" id="XP_009541897.1">
    <property type="nucleotide sequence ID" value="XM_009543602.1"/>
</dbReference>
<dbReference type="PROSITE" id="PS00018">
    <property type="entry name" value="EF_HAND_1"/>
    <property type="match status" value="1"/>
</dbReference>
<dbReference type="InterPro" id="IPR047141">
    <property type="entry name" value="Stealth"/>
</dbReference>
<keyword evidence="9" id="KW-1185">Reference proteome</keyword>
<dbReference type="PANTHER" id="PTHR24045">
    <property type="match status" value="1"/>
</dbReference>
<feature type="domain" description="Stealth protein CR1 conserved region 1" evidence="6">
    <location>
        <begin position="164"/>
        <end position="186"/>
    </location>
</feature>
<accession>W4KI56</accession>
<dbReference type="HOGENOM" id="CLU_005484_2_0_1"/>
<dbReference type="PANTHER" id="PTHR24045:SF0">
    <property type="entry name" value="N-ACETYLGLUCOSAMINE-1-PHOSPHOTRANSFERASE SUBUNITS ALPHA_BETA"/>
    <property type="match status" value="1"/>
</dbReference>
<reference evidence="8 9" key="1">
    <citation type="journal article" date="2012" name="New Phytol.">
        <title>Insight into trade-off between wood decay and parasitism from the genome of a fungal forest pathogen.</title>
        <authorList>
            <person name="Olson A."/>
            <person name="Aerts A."/>
            <person name="Asiegbu F."/>
            <person name="Belbahri L."/>
            <person name="Bouzid O."/>
            <person name="Broberg A."/>
            <person name="Canback B."/>
            <person name="Coutinho P.M."/>
            <person name="Cullen D."/>
            <person name="Dalman K."/>
            <person name="Deflorio G."/>
            <person name="van Diepen L.T."/>
            <person name="Dunand C."/>
            <person name="Duplessis S."/>
            <person name="Durling M."/>
            <person name="Gonthier P."/>
            <person name="Grimwood J."/>
            <person name="Fossdal C.G."/>
            <person name="Hansson D."/>
            <person name="Henrissat B."/>
            <person name="Hietala A."/>
            <person name="Himmelstrand K."/>
            <person name="Hoffmeister D."/>
            <person name="Hogberg N."/>
            <person name="James T.Y."/>
            <person name="Karlsson M."/>
            <person name="Kohler A."/>
            <person name="Kues U."/>
            <person name="Lee Y.H."/>
            <person name="Lin Y.C."/>
            <person name="Lind M."/>
            <person name="Lindquist E."/>
            <person name="Lombard V."/>
            <person name="Lucas S."/>
            <person name="Lunden K."/>
            <person name="Morin E."/>
            <person name="Murat C."/>
            <person name="Park J."/>
            <person name="Raffaello T."/>
            <person name="Rouze P."/>
            <person name="Salamov A."/>
            <person name="Schmutz J."/>
            <person name="Solheim H."/>
            <person name="Stahlberg J."/>
            <person name="Velez H."/>
            <person name="de Vries R.P."/>
            <person name="Wiebenga A."/>
            <person name="Woodward S."/>
            <person name="Yakovlev I."/>
            <person name="Garbelotto M."/>
            <person name="Martin F."/>
            <person name="Grigoriev I.V."/>
            <person name="Stenlid J."/>
        </authorList>
    </citation>
    <scope>NUCLEOTIDE SEQUENCE [LARGE SCALE GENOMIC DNA]</scope>
    <source>
        <strain evidence="8 9">TC 32-1</strain>
    </source>
</reference>